<keyword evidence="2" id="KW-1185">Reference proteome</keyword>
<dbReference type="EMBL" id="JAPDOB010000002">
    <property type="protein sequence ID" value="MCW3798602.1"/>
    <property type="molecule type" value="Genomic_DNA"/>
</dbReference>
<organism evidence="1 2">
    <name type="scientific">Sphingomonas arvum</name>
    <dbReference type="NCBI Taxonomy" id="2992113"/>
    <lineage>
        <taxon>Bacteria</taxon>
        <taxon>Pseudomonadati</taxon>
        <taxon>Pseudomonadota</taxon>
        <taxon>Alphaproteobacteria</taxon>
        <taxon>Sphingomonadales</taxon>
        <taxon>Sphingomonadaceae</taxon>
        <taxon>Sphingomonas</taxon>
    </lineage>
</organism>
<evidence type="ECO:0000313" key="2">
    <source>
        <dbReference type="Proteomes" id="UP001526246"/>
    </source>
</evidence>
<comment type="caution">
    <text evidence="1">The sequence shown here is derived from an EMBL/GenBank/DDBJ whole genome shotgun (WGS) entry which is preliminary data.</text>
</comment>
<name>A0ABT3JHQ0_9SPHN</name>
<protein>
    <submittedName>
        <fullName evidence="1">MarR family winged helix-turn-helix transcriptional regulator</fullName>
    </submittedName>
</protein>
<dbReference type="RefSeq" id="WP_264883525.1">
    <property type="nucleotide sequence ID" value="NZ_JAPDOB010000002.1"/>
</dbReference>
<proteinExistence type="predicted"/>
<evidence type="ECO:0000313" key="1">
    <source>
        <dbReference type="EMBL" id="MCW3798602.1"/>
    </source>
</evidence>
<gene>
    <name evidence="1" type="ORF">OMW55_12370</name>
</gene>
<dbReference type="SUPFAM" id="SSF46785">
    <property type="entry name" value="Winged helix' DNA-binding domain"/>
    <property type="match status" value="1"/>
</dbReference>
<dbReference type="InterPro" id="IPR036390">
    <property type="entry name" value="WH_DNA-bd_sf"/>
</dbReference>
<dbReference type="Gene3D" id="1.10.10.10">
    <property type="entry name" value="Winged helix-like DNA-binding domain superfamily/Winged helix DNA-binding domain"/>
    <property type="match status" value="1"/>
</dbReference>
<sequence>MTGAPSFSYPDYSPAPANEALLIANVGVARENARSALMGEGWRVPPGFRLGEEVTVPPSAQLVWLELDGTVDGNAVRHLARLNHDAGSGRYAAVVAATSPWIDLVAAQVTSPSVQLLIDPSPVERITSIALASAAVQVGGVQETSPERTEVRLKQLSDEVNRIASALARLSNTPVSLDTARPVQPGEGPAVSAETVRSIIRARRLRDQFIPGDLFADPAWDILLDLLQAEIIQHRVPVSSLCIASAVPATTALRWIRTMTDRDLLMRREDPHDARRVFIELAPPTSLALRRYFDKVGPQTVI</sequence>
<dbReference type="InterPro" id="IPR036388">
    <property type="entry name" value="WH-like_DNA-bd_sf"/>
</dbReference>
<accession>A0ABT3JHQ0</accession>
<reference evidence="1 2" key="1">
    <citation type="submission" date="2022-10" db="EMBL/GenBank/DDBJ databases">
        <title>Sphingomonas sp.</title>
        <authorList>
            <person name="Jin C."/>
        </authorList>
    </citation>
    <scope>NUCLEOTIDE SEQUENCE [LARGE SCALE GENOMIC DNA]</scope>
    <source>
        <strain evidence="1 2">BN140010</strain>
    </source>
</reference>
<dbReference type="Proteomes" id="UP001526246">
    <property type="component" value="Unassembled WGS sequence"/>
</dbReference>